<evidence type="ECO:0000313" key="4">
    <source>
        <dbReference type="Proteomes" id="UP000039865"/>
    </source>
</evidence>
<dbReference type="Gene3D" id="1.10.510.10">
    <property type="entry name" value="Transferase(Phosphotransferase) domain 1"/>
    <property type="match status" value="1"/>
</dbReference>
<evidence type="ECO:0000256" key="1">
    <source>
        <dbReference type="ARBA" id="ARBA00022737"/>
    </source>
</evidence>
<dbReference type="PROSITE" id="PS00109">
    <property type="entry name" value="PROTEIN_KINASE_TYR"/>
    <property type="match status" value="1"/>
</dbReference>
<dbReference type="GO" id="GO:0044773">
    <property type="term" value="P:mitotic DNA damage checkpoint signaling"/>
    <property type="evidence" value="ECO:0007669"/>
    <property type="project" value="TreeGrafter"/>
</dbReference>
<dbReference type="PANTHER" id="PTHR44167:SF24">
    <property type="entry name" value="SERINE_THREONINE-PROTEIN KINASE CHK2"/>
    <property type="match status" value="1"/>
</dbReference>
<evidence type="ECO:0000259" key="2">
    <source>
        <dbReference type="PROSITE" id="PS50011"/>
    </source>
</evidence>
<keyword evidence="3" id="KW-0808">Transferase</keyword>
<dbReference type="Gene3D" id="2.20.110.10">
    <property type="entry name" value="Histone H3 K4-specific methyltransferase SET7/9 N-terminal domain"/>
    <property type="match status" value="2"/>
</dbReference>
<dbReference type="AlphaFoldDB" id="A0A078B2U1"/>
<protein>
    <submittedName>
        <fullName evidence="3">Protein kinase domain containing protein</fullName>
    </submittedName>
</protein>
<accession>A0A078B2U1</accession>
<dbReference type="PROSITE" id="PS50011">
    <property type="entry name" value="PROTEIN_KINASE_DOM"/>
    <property type="match status" value="1"/>
</dbReference>
<dbReference type="GO" id="GO:0005634">
    <property type="term" value="C:nucleus"/>
    <property type="evidence" value="ECO:0007669"/>
    <property type="project" value="TreeGrafter"/>
</dbReference>
<name>A0A078B2U1_STYLE</name>
<dbReference type="PANTHER" id="PTHR44167">
    <property type="entry name" value="OVARIAN-SPECIFIC SERINE/THREONINE-PROTEIN KINASE LOK-RELATED"/>
    <property type="match status" value="1"/>
</dbReference>
<dbReference type="GO" id="GO:0005524">
    <property type="term" value="F:ATP binding"/>
    <property type="evidence" value="ECO:0007669"/>
    <property type="project" value="InterPro"/>
</dbReference>
<sequence>MEKYVSLNVQPQWDNYIYESDISDRTYGKVFKVKNTQDNQFYAMKIYDLKTLITRKPNNISTEMIRIFREINTFKLCHTNITKFYESYFTNDDKFVIITELAETDLLKYREANSSISNEKIKEIMIQIMRGVNYLQSQKIMHRDLSPENILMFDNAEKIKLFDFGLTKPNSESNEDADNKYFEAPEITTEQEQGYNNQVDIWQAGIILYYLCTGSYQYREKTLSIIKKKDPSIVIELPEDRKVFEPLLNKILQFHPSQRPQALEIISDLKQLSVNYYDNPFQKINTYEEEKFQDVDLSVIRQDTFAVNLKSPIEKVNQILAQLGEFQYPAIHYVHPNPNRIFQNCIQIGKEDQYQGEIDSITKKPDGRGRKIYYSGAIAEGIWRDNYLNGYCRQILASGSYYLGEMKNTQRCGYGKYYFHDGNYYEGYWENHKSHGLGMQRFKNGNYYFGNFINDFKQGVGVYTYQNGDIHLGQFENNQLHGVLMQILVNESEQIQVRRYEKNSFKQTLYKTDRKNE</sequence>
<dbReference type="Pfam" id="PF02493">
    <property type="entry name" value="MORN"/>
    <property type="match status" value="4"/>
</dbReference>
<keyword evidence="4" id="KW-1185">Reference proteome</keyword>
<keyword evidence="1" id="KW-0677">Repeat</keyword>
<dbReference type="Proteomes" id="UP000039865">
    <property type="component" value="Unassembled WGS sequence"/>
</dbReference>
<feature type="domain" description="Protein kinase" evidence="2">
    <location>
        <begin position="16"/>
        <end position="282"/>
    </location>
</feature>
<proteinExistence type="predicted"/>
<dbReference type="Pfam" id="PF00069">
    <property type="entry name" value="Pkinase"/>
    <property type="match status" value="1"/>
</dbReference>
<evidence type="ECO:0000313" key="3">
    <source>
        <dbReference type="EMBL" id="CDW88845.1"/>
    </source>
</evidence>
<dbReference type="GO" id="GO:0004674">
    <property type="term" value="F:protein serine/threonine kinase activity"/>
    <property type="evidence" value="ECO:0007669"/>
    <property type="project" value="TreeGrafter"/>
</dbReference>
<dbReference type="InterPro" id="IPR003409">
    <property type="entry name" value="MORN"/>
</dbReference>
<dbReference type="GO" id="GO:0005737">
    <property type="term" value="C:cytoplasm"/>
    <property type="evidence" value="ECO:0007669"/>
    <property type="project" value="TreeGrafter"/>
</dbReference>
<dbReference type="InterPro" id="IPR011009">
    <property type="entry name" value="Kinase-like_dom_sf"/>
</dbReference>
<dbReference type="SUPFAM" id="SSF82185">
    <property type="entry name" value="Histone H3 K4-specific methyltransferase SET7/9 N-terminal domain"/>
    <property type="match status" value="1"/>
</dbReference>
<dbReference type="InterPro" id="IPR008266">
    <property type="entry name" value="Tyr_kinase_AS"/>
</dbReference>
<dbReference type="InterPro" id="IPR000719">
    <property type="entry name" value="Prot_kinase_dom"/>
</dbReference>
<reference evidence="3 4" key="1">
    <citation type="submission" date="2014-06" db="EMBL/GenBank/DDBJ databases">
        <authorList>
            <person name="Swart Estienne"/>
        </authorList>
    </citation>
    <scope>NUCLEOTIDE SEQUENCE [LARGE SCALE GENOMIC DNA]</scope>
    <source>
        <strain evidence="3 4">130c</strain>
    </source>
</reference>
<dbReference type="SMART" id="SM00698">
    <property type="entry name" value="MORN"/>
    <property type="match status" value="3"/>
</dbReference>
<dbReference type="EMBL" id="CCKQ01016953">
    <property type="protein sequence ID" value="CDW88845.1"/>
    <property type="molecule type" value="Genomic_DNA"/>
</dbReference>
<dbReference type="InParanoid" id="A0A078B2U1"/>
<dbReference type="OrthoDB" id="184064at2759"/>
<dbReference type="SUPFAM" id="SSF56112">
    <property type="entry name" value="Protein kinase-like (PK-like)"/>
    <property type="match status" value="1"/>
</dbReference>
<organism evidence="3 4">
    <name type="scientific">Stylonychia lemnae</name>
    <name type="common">Ciliate</name>
    <dbReference type="NCBI Taxonomy" id="5949"/>
    <lineage>
        <taxon>Eukaryota</taxon>
        <taxon>Sar</taxon>
        <taxon>Alveolata</taxon>
        <taxon>Ciliophora</taxon>
        <taxon>Intramacronucleata</taxon>
        <taxon>Spirotrichea</taxon>
        <taxon>Stichotrichia</taxon>
        <taxon>Sporadotrichida</taxon>
        <taxon>Oxytrichidae</taxon>
        <taxon>Stylonychinae</taxon>
        <taxon>Stylonychia</taxon>
    </lineage>
</organism>
<keyword evidence="3" id="KW-0418">Kinase</keyword>
<gene>
    <name evidence="3" type="primary">Contig3994.g4277</name>
    <name evidence="3" type="ORF">STYLEM_17970</name>
</gene>